<dbReference type="Proteomes" id="UP000250369">
    <property type="component" value="Unassembled WGS sequence"/>
</dbReference>
<accession>A0A329M590</accession>
<proteinExistence type="inferred from homology"/>
<evidence type="ECO:0000256" key="4">
    <source>
        <dbReference type="ARBA" id="ARBA00022729"/>
    </source>
</evidence>
<evidence type="ECO:0000313" key="8">
    <source>
        <dbReference type="EMBL" id="RAV15345.1"/>
    </source>
</evidence>
<dbReference type="GO" id="GO:1901678">
    <property type="term" value="P:iron coordination entity transport"/>
    <property type="evidence" value="ECO:0007669"/>
    <property type="project" value="UniProtKB-ARBA"/>
</dbReference>
<gene>
    <name evidence="8" type="ORF">DQG23_30570</name>
</gene>
<keyword evidence="5" id="KW-0175">Coiled coil</keyword>
<evidence type="ECO:0000256" key="5">
    <source>
        <dbReference type="SAM" id="Coils"/>
    </source>
</evidence>
<keyword evidence="6" id="KW-0472">Membrane</keyword>
<dbReference type="InterPro" id="IPR002491">
    <property type="entry name" value="ABC_transptr_periplasmic_BD"/>
</dbReference>
<dbReference type="SUPFAM" id="SSF53807">
    <property type="entry name" value="Helical backbone' metal receptor"/>
    <property type="match status" value="1"/>
</dbReference>
<evidence type="ECO:0000256" key="1">
    <source>
        <dbReference type="ARBA" id="ARBA00004196"/>
    </source>
</evidence>
<evidence type="ECO:0000256" key="6">
    <source>
        <dbReference type="SAM" id="Phobius"/>
    </source>
</evidence>
<keyword evidence="4" id="KW-0732">Signal</keyword>
<keyword evidence="9" id="KW-1185">Reference proteome</keyword>
<dbReference type="PROSITE" id="PS50983">
    <property type="entry name" value="FE_B12_PBP"/>
    <property type="match status" value="1"/>
</dbReference>
<dbReference type="GO" id="GO:0030288">
    <property type="term" value="C:outer membrane-bounded periplasmic space"/>
    <property type="evidence" value="ECO:0007669"/>
    <property type="project" value="TreeGrafter"/>
</dbReference>
<dbReference type="Gene3D" id="3.40.50.1980">
    <property type="entry name" value="Nitrogenase molybdenum iron protein domain"/>
    <property type="match status" value="2"/>
</dbReference>
<feature type="domain" description="Fe/B12 periplasmic-binding" evidence="7">
    <location>
        <begin position="79"/>
        <end position="344"/>
    </location>
</feature>
<reference evidence="8 9" key="1">
    <citation type="journal article" date="2009" name="Int. J. Syst. Evol. Microbiol.">
        <title>Paenibacillus contaminans sp. nov., isolated from a contaminated laboratory plate.</title>
        <authorList>
            <person name="Chou J.H."/>
            <person name="Lee J.H."/>
            <person name="Lin M.C."/>
            <person name="Chang P.S."/>
            <person name="Arun A.B."/>
            <person name="Young C.C."/>
            <person name="Chen W.M."/>
        </authorList>
    </citation>
    <scope>NUCLEOTIDE SEQUENCE [LARGE SCALE GENOMIC DNA]</scope>
    <source>
        <strain evidence="8 9">CKOBP-6</strain>
    </source>
</reference>
<comment type="caution">
    <text evidence="8">The sequence shown here is derived from an EMBL/GenBank/DDBJ whole genome shotgun (WGS) entry which is preliminary data.</text>
</comment>
<comment type="similarity">
    <text evidence="2">Belongs to the bacterial solute-binding protein 8 family.</text>
</comment>
<dbReference type="InterPro" id="IPR051313">
    <property type="entry name" value="Bact_iron-sidero_bind"/>
</dbReference>
<sequence>MRTIFYGTSFFYLLASDSDNHYQRKGDKRMPRLLKHLVPLFVFTLLLSACSGTSAKEEAKTKTVRDAYGEVTIPLKPQNMLVTNTSVAESMLELGIIPQKVLIVKEIEPEYRFKMFEKHKVEMIEVQQYEENLERILALAPDLIVGPQGSTDAKRYEALTKIAPTVAIDIGSSLAAALPAIGKMFGKEAEAEKSLAKFNEKIAEAKQKLQKAVGEQTVLVLRVEPKQYRALGAKDLGPGNDIMYHMLGLKIPEKLADAKDWFTPVSLETLPEIKADHIFVEKRVLQNYSSEQSMKDLENSPLWKSMEAVKAGRVYPLETKDYIQGEGPVGSALFIDYLVEKLVP</sequence>
<feature type="transmembrane region" description="Helical" evidence="6">
    <location>
        <begin position="33"/>
        <end position="55"/>
    </location>
</feature>
<dbReference type="PANTHER" id="PTHR30532">
    <property type="entry name" value="IRON III DICITRATE-BINDING PERIPLASMIC PROTEIN"/>
    <property type="match status" value="1"/>
</dbReference>
<organism evidence="8 9">
    <name type="scientific">Paenibacillus contaminans</name>
    <dbReference type="NCBI Taxonomy" id="450362"/>
    <lineage>
        <taxon>Bacteria</taxon>
        <taxon>Bacillati</taxon>
        <taxon>Bacillota</taxon>
        <taxon>Bacilli</taxon>
        <taxon>Bacillales</taxon>
        <taxon>Paenibacillaceae</taxon>
        <taxon>Paenibacillus</taxon>
    </lineage>
</organism>
<evidence type="ECO:0000313" key="9">
    <source>
        <dbReference type="Proteomes" id="UP000250369"/>
    </source>
</evidence>
<dbReference type="EMBL" id="QMFB01000024">
    <property type="protein sequence ID" value="RAV15345.1"/>
    <property type="molecule type" value="Genomic_DNA"/>
</dbReference>
<dbReference type="AlphaFoldDB" id="A0A329M590"/>
<dbReference type="PANTHER" id="PTHR30532:SF1">
    <property type="entry name" value="IRON(3+)-HYDROXAMATE-BINDING PROTEIN FHUD"/>
    <property type="match status" value="1"/>
</dbReference>
<dbReference type="Pfam" id="PF01497">
    <property type="entry name" value="Peripla_BP_2"/>
    <property type="match status" value="1"/>
</dbReference>
<keyword evidence="3" id="KW-0813">Transport</keyword>
<evidence type="ECO:0000256" key="2">
    <source>
        <dbReference type="ARBA" id="ARBA00008814"/>
    </source>
</evidence>
<keyword evidence="6" id="KW-0812">Transmembrane</keyword>
<keyword evidence="6" id="KW-1133">Transmembrane helix</keyword>
<protein>
    <submittedName>
        <fullName evidence="8">ABC transporter substrate-binding protein</fullName>
    </submittedName>
</protein>
<comment type="subcellular location">
    <subcellularLocation>
        <location evidence="1">Cell envelope</location>
    </subcellularLocation>
</comment>
<feature type="coiled-coil region" evidence="5">
    <location>
        <begin position="188"/>
        <end position="215"/>
    </location>
</feature>
<evidence type="ECO:0000256" key="3">
    <source>
        <dbReference type="ARBA" id="ARBA00022448"/>
    </source>
</evidence>
<dbReference type="CDD" id="cd01146">
    <property type="entry name" value="FhuD"/>
    <property type="match status" value="1"/>
</dbReference>
<name>A0A329M590_9BACL</name>
<evidence type="ECO:0000259" key="7">
    <source>
        <dbReference type="PROSITE" id="PS50983"/>
    </source>
</evidence>